<dbReference type="RefSeq" id="WP_229174374.1">
    <property type="nucleotide sequence ID" value="NZ_CAADFB020000026.1"/>
</dbReference>
<comment type="caution">
    <text evidence="3">The sequence shown here is derived from an EMBL/GenBank/DDBJ whole genome shotgun (WGS) entry which is preliminary data.</text>
</comment>
<dbReference type="Gene3D" id="3.10.450.40">
    <property type="match status" value="1"/>
</dbReference>
<evidence type="ECO:0000313" key="3">
    <source>
        <dbReference type="EMBL" id="VIO74540.1"/>
    </source>
</evidence>
<feature type="signal peptide" evidence="1">
    <location>
        <begin position="1"/>
        <end position="35"/>
    </location>
</feature>
<feature type="chain" id="PRO_5021423362" description="PepSY domain-containing protein" evidence="1">
    <location>
        <begin position="36"/>
        <end position="208"/>
    </location>
</feature>
<proteinExistence type="predicted"/>
<protein>
    <recommendedName>
        <fullName evidence="2">PepSY domain-containing protein</fullName>
    </recommendedName>
</protein>
<dbReference type="InterPro" id="IPR025711">
    <property type="entry name" value="PepSY"/>
</dbReference>
<reference evidence="3" key="1">
    <citation type="submission" date="2019-02" db="EMBL/GenBank/DDBJ databases">
        <authorList>
            <person name="Pothier F.J."/>
        </authorList>
    </citation>
    <scope>NUCLEOTIDE SEQUENCE</scope>
    <source>
        <strain evidence="3">CI-1B</strain>
    </source>
</reference>
<keyword evidence="1" id="KW-0732">Signal</keyword>
<accession>A0A508TJK8</accession>
<name>A0A508TJK8_9BRAD</name>
<evidence type="ECO:0000259" key="2">
    <source>
        <dbReference type="Pfam" id="PF03413"/>
    </source>
</evidence>
<organism evidence="3 4">
    <name type="scientific">Bradyrhizobium ivorense</name>
    <dbReference type="NCBI Taxonomy" id="2511166"/>
    <lineage>
        <taxon>Bacteria</taxon>
        <taxon>Pseudomonadati</taxon>
        <taxon>Pseudomonadota</taxon>
        <taxon>Alphaproteobacteria</taxon>
        <taxon>Hyphomicrobiales</taxon>
        <taxon>Nitrobacteraceae</taxon>
        <taxon>Bradyrhizobium</taxon>
    </lineage>
</organism>
<feature type="domain" description="PepSY" evidence="2">
    <location>
        <begin position="72"/>
        <end position="129"/>
    </location>
</feature>
<dbReference type="AlphaFoldDB" id="A0A508TJK8"/>
<evidence type="ECO:0000313" key="4">
    <source>
        <dbReference type="Proteomes" id="UP000328092"/>
    </source>
</evidence>
<evidence type="ECO:0000256" key="1">
    <source>
        <dbReference type="SAM" id="SignalP"/>
    </source>
</evidence>
<keyword evidence="4" id="KW-1185">Reference proteome</keyword>
<dbReference type="Proteomes" id="UP000328092">
    <property type="component" value="Unassembled WGS sequence"/>
</dbReference>
<dbReference type="Pfam" id="PF03413">
    <property type="entry name" value="PepSY"/>
    <property type="match status" value="1"/>
</dbReference>
<gene>
    <name evidence="3" type="ORF">CI1B_53130</name>
</gene>
<dbReference type="EMBL" id="CAADFC020000020">
    <property type="protein sequence ID" value="VIO74540.1"/>
    <property type="molecule type" value="Genomic_DNA"/>
</dbReference>
<sequence length="208" mass="22235">MMTTGRLRRLGYWALGTRLFAIALLSLPFAAPAHAIATTDAAAGLPQAQEDEAALDTHEVRRELDSFQAAQISLRQAMAIAEKLHTGSTTADISFDAAAETAVYRVKTVQHDRVWRHTIDATTGAVSGSEAASPLTSLDSEDRGNLVVLRALRHRLADAVQVAERATSGKAISGGLTRERGKLNFVIVVVAGSDLKQVILEPPGGRMR</sequence>